<organism evidence="1 2">
    <name type="scientific">Romanomermis culicivorax</name>
    <name type="common">Nematode worm</name>
    <dbReference type="NCBI Taxonomy" id="13658"/>
    <lineage>
        <taxon>Eukaryota</taxon>
        <taxon>Metazoa</taxon>
        <taxon>Ecdysozoa</taxon>
        <taxon>Nematoda</taxon>
        <taxon>Enoplea</taxon>
        <taxon>Dorylaimia</taxon>
        <taxon>Mermithida</taxon>
        <taxon>Mermithoidea</taxon>
        <taxon>Mermithidae</taxon>
        <taxon>Romanomermis</taxon>
    </lineage>
</organism>
<evidence type="ECO:0000313" key="2">
    <source>
        <dbReference type="WBParaSite" id="nRc.2.0.1.t16601-RA"/>
    </source>
</evidence>
<accession>A0A915IS11</accession>
<reference evidence="2" key="1">
    <citation type="submission" date="2022-11" db="UniProtKB">
        <authorList>
            <consortium name="WormBaseParasite"/>
        </authorList>
    </citation>
    <scope>IDENTIFICATION</scope>
</reference>
<name>A0A915IS11_ROMCU</name>
<evidence type="ECO:0000313" key="1">
    <source>
        <dbReference type="Proteomes" id="UP000887565"/>
    </source>
</evidence>
<dbReference type="AlphaFoldDB" id="A0A915IS11"/>
<protein>
    <submittedName>
        <fullName evidence="2">Uncharacterized protein</fullName>
    </submittedName>
</protein>
<dbReference type="WBParaSite" id="nRc.2.0.1.t16601-RA">
    <property type="protein sequence ID" value="nRc.2.0.1.t16601-RA"/>
    <property type="gene ID" value="nRc.2.0.1.g16601"/>
</dbReference>
<dbReference type="Proteomes" id="UP000887565">
    <property type="component" value="Unplaced"/>
</dbReference>
<proteinExistence type="predicted"/>
<sequence>GTGAVPPLAVVGVCDGHPDQGLPKLTDWELLNRVKHQFDGWKVYANIQHPYRLGARGSDNG</sequence>
<keyword evidence="1" id="KW-1185">Reference proteome</keyword>